<sequence length="59" mass="6388">MTPIQDKGTTSIALAHEALHIARERGLELTIALANADIDPNISSNYLFAIPTKLGERQS</sequence>
<accession>A0A5M9J2F1</accession>
<organism evidence="1 2">
    <name type="scientific">Pseudomonas extremaustralis</name>
    <dbReference type="NCBI Taxonomy" id="359110"/>
    <lineage>
        <taxon>Bacteria</taxon>
        <taxon>Pseudomonadati</taxon>
        <taxon>Pseudomonadota</taxon>
        <taxon>Gammaproteobacteria</taxon>
        <taxon>Pseudomonadales</taxon>
        <taxon>Pseudomonadaceae</taxon>
        <taxon>Pseudomonas</taxon>
    </lineage>
</organism>
<name>A0A5M9J2F1_9PSED</name>
<gene>
    <name evidence="1" type="ORF">FX985_02893</name>
</gene>
<dbReference type="AlphaFoldDB" id="A0A5M9J2F1"/>
<dbReference type="EMBL" id="VTFH01000001">
    <property type="protein sequence ID" value="KAA8562827.1"/>
    <property type="molecule type" value="Genomic_DNA"/>
</dbReference>
<reference evidence="1 2" key="1">
    <citation type="journal article" date="2018" name="Plant Biotechnol. Rep.">
        <title>Diversity and antifungal activity of endophytic bacteria associated with Panax ginseng seedlings.</title>
        <authorList>
            <person name="Park J.M."/>
            <person name="Hong C.E."/>
            <person name="Jo S.H."/>
        </authorList>
    </citation>
    <scope>NUCLEOTIDE SEQUENCE [LARGE SCALE GENOMIC DNA]</scope>
    <source>
        <strain evidence="1 2">PgKB38</strain>
    </source>
</reference>
<evidence type="ECO:0000313" key="2">
    <source>
        <dbReference type="Proteomes" id="UP000323425"/>
    </source>
</evidence>
<comment type="caution">
    <text evidence="1">The sequence shown here is derived from an EMBL/GenBank/DDBJ whole genome shotgun (WGS) entry which is preliminary data.</text>
</comment>
<proteinExistence type="predicted"/>
<protein>
    <submittedName>
        <fullName evidence="1">Uncharacterized protein</fullName>
    </submittedName>
</protein>
<dbReference type="Proteomes" id="UP000323425">
    <property type="component" value="Unassembled WGS sequence"/>
</dbReference>
<evidence type="ECO:0000313" key="1">
    <source>
        <dbReference type="EMBL" id="KAA8562827.1"/>
    </source>
</evidence>